<dbReference type="Gene3D" id="3.40.190.10">
    <property type="entry name" value="Periplasmic binding protein-like II"/>
    <property type="match status" value="1"/>
</dbReference>
<gene>
    <name evidence="7" type="ORF">ACFSJH_03150</name>
</gene>
<dbReference type="SUPFAM" id="SSF53850">
    <property type="entry name" value="Periplasmic binding protein-like II"/>
    <property type="match status" value="1"/>
</dbReference>
<dbReference type="EMBL" id="JBHUHO010000008">
    <property type="protein sequence ID" value="MFD2114745.1"/>
    <property type="molecule type" value="Genomic_DNA"/>
</dbReference>
<keyword evidence="8" id="KW-1185">Reference proteome</keyword>
<evidence type="ECO:0000256" key="6">
    <source>
        <dbReference type="SAM" id="SignalP"/>
    </source>
</evidence>
<dbReference type="InterPro" id="IPR006059">
    <property type="entry name" value="SBP"/>
</dbReference>
<protein>
    <submittedName>
        <fullName evidence="7">ABC transporter substrate-binding protein</fullName>
    </submittedName>
</protein>
<name>A0ABW4YG94_9BACL</name>
<feature type="signal peptide" evidence="6">
    <location>
        <begin position="1"/>
        <end position="25"/>
    </location>
</feature>
<evidence type="ECO:0000256" key="4">
    <source>
        <dbReference type="ARBA" id="ARBA00023139"/>
    </source>
</evidence>
<keyword evidence="4" id="KW-0564">Palmitate</keyword>
<dbReference type="CDD" id="cd13585">
    <property type="entry name" value="PBP2_TMBP_like"/>
    <property type="match status" value="1"/>
</dbReference>
<keyword evidence="5" id="KW-0449">Lipoprotein</keyword>
<feature type="chain" id="PRO_5046243998" evidence="6">
    <location>
        <begin position="26"/>
        <end position="431"/>
    </location>
</feature>
<accession>A0ABW4YG94</accession>
<evidence type="ECO:0000313" key="8">
    <source>
        <dbReference type="Proteomes" id="UP001597362"/>
    </source>
</evidence>
<dbReference type="Pfam" id="PF01547">
    <property type="entry name" value="SBP_bac_1"/>
    <property type="match status" value="1"/>
</dbReference>
<dbReference type="Proteomes" id="UP001597362">
    <property type="component" value="Unassembled WGS sequence"/>
</dbReference>
<reference evidence="8" key="1">
    <citation type="journal article" date="2019" name="Int. J. Syst. Evol. Microbiol.">
        <title>The Global Catalogue of Microorganisms (GCM) 10K type strain sequencing project: providing services to taxonomists for standard genome sequencing and annotation.</title>
        <authorList>
            <consortium name="The Broad Institute Genomics Platform"/>
            <consortium name="The Broad Institute Genome Sequencing Center for Infectious Disease"/>
            <person name="Wu L."/>
            <person name="Ma J."/>
        </authorList>
    </citation>
    <scope>NUCLEOTIDE SEQUENCE [LARGE SCALE GENOMIC DNA]</scope>
    <source>
        <strain evidence="8">GH52</strain>
    </source>
</reference>
<dbReference type="InterPro" id="IPR050490">
    <property type="entry name" value="Bact_solute-bd_prot1"/>
</dbReference>
<comment type="caution">
    <text evidence="7">The sequence shown here is derived from an EMBL/GenBank/DDBJ whole genome shotgun (WGS) entry which is preliminary data.</text>
</comment>
<evidence type="ECO:0000313" key="7">
    <source>
        <dbReference type="EMBL" id="MFD2114745.1"/>
    </source>
</evidence>
<sequence>MKNRKWLVSITATLVLAMLISACGAGEKTKEPETTTGEEKVTLQYYTWTDEAEYMKKVVDAFNAQHNDIQVNINTISNASEEYNTKMMLNLSSNSKVDVYSMNGPANLGLYTSKNQLLDLGDKIKEAGVEVGAYGPILQDITGKLTDDKYYALPYRTSSYALFYNKAIFDEAGLPYPTNLTWEQYAELAKKLTKGEGTNKQWGGYLADWITIPIATLQQGHTILDDNLDSLKDWLQFLDTIYYKDESHMSYKQMKAESSDWLKEFESGDVAMMINGEWAVNMLNADVAAGKTDVKYEMAMLPQPAGAADATSVGGLSTFMGINPGSKHQDAAFKFVAFATGEEGGKIIAEAGVLPAYANDITKEAFLKASGLEGSKAYFEAKTIIEDQPIPQIDQVKSVFKEQWELFLFGEQNAEKSVNEFMKQRDKLLEK</sequence>
<dbReference type="PANTHER" id="PTHR43649:SF33">
    <property type="entry name" value="POLYGALACTURONAN_RHAMNOGALACTURONAN-BINDING PROTEIN YTCQ"/>
    <property type="match status" value="1"/>
</dbReference>
<dbReference type="PANTHER" id="PTHR43649">
    <property type="entry name" value="ARABINOSE-BINDING PROTEIN-RELATED"/>
    <property type="match status" value="1"/>
</dbReference>
<keyword evidence="2 6" id="KW-0732">Signal</keyword>
<evidence type="ECO:0000256" key="1">
    <source>
        <dbReference type="ARBA" id="ARBA00022475"/>
    </source>
</evidence>
<keyword evidence="3" id="KW-0472">Membrane</keyword>
<evidence type="ECO:0000256" key="5">
    <source>
        <dbReference type="ARBA" id="ARBA00023288"/>
    </source>
</evidence>
<evidence type="ECO:0000256" key="3">
    <source>
        <dbReference type="ARBA" id="ARBA00023136"/>
    </source>
</evidence>
<keyword evidence="1" id="KW-1003">Cell membrane</keyword>
<dbReference type="PROSITE" id="PS51257">
    <property type="entry name" value="PROKAR_LIPOPROTEIN"/>
    <property type="match status" value="1"/>
</dbReference>
<proteinExistence type="predicted"/>
<evidence type="ECO:0000256" key="2">
    <source>
        <dbReference type="ARBA" id="ARBA00022729"/>
    </source>
</evidence>
<organism evidence="7 8">
    <name type="scientific">Paenibacillus yanchengensis</name>
    <dbReference type="NCBI Taxonomy" id="2035833"/>
    <lineage>
        <taxon>Bacteria</taxon>
        <taxon>Bacillati</taxon>
        <taxon>Bacillota</taxon>
        <taxon>Bacilli</taxon>
        <taxon>Bacillales</taxon>
        <taxon>Paenibacillaceae</taxon>
        <taxon>Paenibacillus</taxon>
    </lineage>
</organism>
<dbReference type="RefSeq" id="WP_377769762.1">
    <property type="nucleotide sequence ID" value="NZ_JBHUHO010000008.1"/>
</dbReference>